<evidence type="ECO:0000313" key="5">
    <source>
        <dbReference type="EMBL" id="VFJ44910.1"/>
    </source>
</evidence>
<dbReference type="GO" id="GO:0043041">
    <property type="term" value="P:amino acid activation for nonribosomal peptide biosynthetic process"/>
    <property type="evidence" value="ECO:0007669"/>
    <property type="project" value="TreeGrafter"/>
</dbReference>
<dbReference type="SUPFAM" id="SSF47336">
    <property type="entry name" value="ACP-like"/>
    <property type="match status" value="1"/>
</dbReference>
<dbReference type="InterPro" id="IPR020806">
    <property type="entry name" value="PKS_PP-bd"/>
</dbReference>
<dbReference type="Gene3D" id="1.10.1200.10">
    <property type="entry name" value="ACP-like"/>
    <property type="match status" value="1"/>
</dbReference>
<organism evidence="6">
    <name type="scientific">Candidatus Kentrum sp. FM</name>
    <dbReference type="NCBI Taxonomy" id="2126340"/>
    <lineage>
        <taxon>Bacteria</taxon>
        <taxon>Pseudomonadati</taxon>
        <taxon>Pseudomonadota</taxon>
        <taxon>Gammaproteobacteria</taxon>
        <taxon>Candidatus Kentrum</taxon>
    </lineage>
</organism>
<protein>
    <submittedName>
        <fullName evidence="6">Phosphopantetheine attachment site</fullName>
    </submittedName>
</protein>
<evidence type="ECO:0000313" key="6">
    <source>
        <dbReference type="EMBL" id="VFJ45315.1"/>
    </source>
</evidence>
<dbReference type="GO" id="GO:0044550">
    <property type="term" value="P:secondary metabolite biosynthetic process"/>
    <property type="evidence" value="ECO:0007669"/>
    <property type="project" value="TreeGrafter"/>
</dbReference>
<evidence type="ECO:0000256" key="1">
    <source>
        <dbReference type="ARBA" id="ARBA00022450"/>
    </source>
</evidence>
<evidence type="ECO:0000256" key="2">
    <source>
        <dbReference type="ARBA" id="ARBA00022553"/>
    </source>
</evidence>
<dbReference type="GO" id="GO:0005737">
    <property type="term" value="C:cytoplasm"/>
    <property type="evidence" value="ECO:0007669"/>
    <property type="project" value="TreeGrafter"/>
</dbReference>
<feature type="compositionally biased region" description="Low complexity" evidence="3">
    <location>
        <begin position="739"/>
        <end position="753"/>
    </location>
</feature>
<reference evidence="6" key="1">
    <citation type="submission" date="2019-02" db="EMBL/GenBank/DDBJ databases">
        <authorList>
            <person name="Gruber-Vodicka R. H."/>
            <person name="Seah K. B. B."/>
        </authorList>
    </citation>
    <scope>NUCLEOTIDE SEQUENCE</scope>
    <source>
        <strain evidence="6">BECK_BZ163</strain>
        <strain evidence="7">BECK_BZ164</strain>
        <strain evidence="5">BECK_BZ165</strain>
    </source>
</reference>
<feature type="region of interest" description="Disordered" evidence="3">
    <location>
        <begin position="729"/>
        <end position="801"/>
    </location>
</feature>
<evidence type="ECO:0000259" key="4">
    <source>
        <dbReference type="PROSITE" id="PS50075"/>
    </source>
</evidence>
<dbReference type="InterPro" id="IPR001242">
    <property type="entry name" value="Condensation_dom"/>
</dbReference>
<dbReference type="GO" id="GO:0003824">
    <property type="term" value="F:catalytic activity"/>
    <property type="evidence" value="ECO:0007669"/>
    <property type="project" value="InterPro"/>
</dbReference>
<dbReference type="InterPro" id="IPR023213">
    <property type="entry name" value="CAT-like_dom_sf"/>
</dbReference>
<evidence type="ECO:0000313" key="7">
    <source>
        <dbReference type="EMBL" id="VFK05806.1"/>
    </source>
</evidence>
<feature type="compositionally biased region" description="Basic and acidic residues" evidence="3">
    <location>
        <begin position="57"/>
        <end position="67"/>
    </location>
</feature>
<proteinExistence type="predicted"/>
<dbReference type="SMART" id="SM00823">
    <property type="entry name" value="PKS_PP"/>
    <property type="match status" value="1"/>
</dbReference>
<evidence type="ECO:0000256" key="3">
    <source>
        <dbReference type="SAM" id="MobiDB-lite"/>
    </source>
</evidence>
<accession>A0A450S0Y3</accession>
<dbReference type="EMBL" id="CAADFL010000005">
    <property type="protein sequence ID" value="VFK05806.1"/>
    <property type="molecule type" value="Genomic_DNA"/>
</dbReference>
<name>A0A450S0Y3_9GAMM</name>
<dbReference type="EMBL" id="CAADEZ010000022">
    <property type="protein sequence ID" value="VFJ45315.1"/>
    <property type="molecule type" value="Genomic_DNA"/>
</dbReference>
<dbReference type="PANTHER" id="PTHR45527:SF1">
    <property type="entry name" value="FATTY ACID SYNTHASE"/>
    <property type="match status" value="1"/>
</dbReference>
<feature type="region of interest" description="Disordered" evidence="3">
    <location>
        <begin position="31"/>
        <end position="67"/>
    </location>
</feature>
<feature type="domain" description="Carrier" evidence="4">
    <location>
        <begin position="575"/>
        <end position="650"/>
    </location>
</feature>
<dbReference type="Gene3D" id="3.30.559.10">
    <property type="entry name" value="Chloramphenicol acetyltransferase-like domain"/>
    <property type="match status" value="1"/>
</dbReference>
<dbReference type="AlphaFoldDB" id="A0A450S0Y3"/>
<dbReference type="CDD" id="cd19531">
    <property type="entry name" value="LCL_NRPS-like"/>
    <property type="match status" value="1"/>
</dbReference>
<dbReference type="GO" id="GO:0031177">
    <property type="term" value="F:phosphopantetheine binding"/>
    <property type="evidence" value="ECO:0007669"/>
    <property type="project" value="InterPro"/>
</dbReference>
<dbReference type="InterPro" id="IPR036736">
    <property type="entry name" value="ACP-like_sf"/>
</dbReference>
<dbReference type="PROSITE" id="PS50075">
    <property type="entry name" value="CARRIER"/>
    <property type="match status" value="1"/>
</dbReference>
<sequence>MVIEILALGGILYVGCKVLKCGNQDKKLPIIPEHPENKGKTEGKSDTEVETSSCRAPHPEGAVHDGKPIRPKKVVIVGDEKGDTEKPPKCSVFWETIRANTKLQHHARVIKPVPRHNNLPLSFGQERLWSVDQLNPDSTVHNLRSAYRFKGRLDVDILEKSIRAIGQRHETLRTIFPAAGGRPVQIILPYADLQFPIVDLGDPSSGVAPGQQENEIRRFAMEEAQRPFDLAKGPLVRFKLLRLTEEEHILLMTIHHIINDRWSISLFMRELATHYRAFTTGEFLPLPSLPIQYADFAQFQRQWFQKEVLNIQLDYWKKQLSGDLPTLELPTDYPEPAVPTYQGGAQYLELPASLITALKGLGSRQGVSLFIVLLAAFKTLLYRYSGQQDIIVCSPVAGRYRLEIKKLIGYFSNLVLLRTDMGNDPNFSTLLDRVSKTALGANEHQDLPFQQLADTLKIPGPILSRALFSLQNVPNQPRELAPGISIGSVDVEEGIANFDLFLSMRPKAEAMVCVLRYKTALFAAPTIKQMLDNFHALLARLVAEPNCRLSELPRFNTQEISQSPDATSPEVPYVSPRSETERTIASIWQDVFKKEKIGIDTNFFDIGGRSLTMMPICMKLQDVFKRDIPVAELFKYPTVAGMARYIDEQITRVEHSVPLMNSRVQKQRMALGGQHRQWPDAQVSAQSSGAVSVQVPPAVPSQNGIGEAEVTFASAYGSRAERQKMALGQHRQPFDAQGSSQSSSTVSAVSAEAPPVPPRNEPGKSKVVFPSVRGSRAERQKMALPRQPRQWLGLQEAVSIP</sequence>
<dbReference type="Pfam" id="PF00668">
    <property type="entry name" value="Condensation"/>
    <property type="match status" value="1"/>
</dbReference>
<dbReference type="PANTHER" id="PTHR45527">
    <property type="entry name" value="NONRIBOSOMAL PEPTIDE SYNTHETASE"/>
    <property type="match status" value="1"/>
</dbReference>
<dbReference type="Gene3D" id="3.30.559.30">
    <property type="entry name" value="Nonribosomal peptide synthetase, condensation domain"/>
    <property type="match status" value="1"/>
</dbReference>
<dbReference type="InterPro" id="IPR009081">
    <property type="entry name" value="PP-bd_ACP"/>
</dbReference>
<keyword evidence="1" id="KW-0596">Phosphopantetheine</keyword>
<feature type="compositionally biased region" description="Basic and acidic residues" evidence="3">
    <location>
        <begin position="31"/>
        <end position="47"/>
    </location>
</feature>
<dbReference type="EMBL" id="CAADFA010000017">
    <property type="protein sequence ID" value="VFJ44910.1"/>
    <property type="molecule type" value="Genomic_DNA"/>
</dbReference>
<keyword evidence="2" id="KW-0597">Phosphoprotein</keyword>
<dbReference type="SUPFAM" id="SSF52777">
    <property type="entry name" value="CoA-dependent acyltransferases"/>
    <property type="match status" value="2"/>
</dbReference>
<gene>
    <name evidence="6" type="ORF">BECKFM1743A_GA0114220_1002210</name>
    <name evidence="7" type="ORF">BECKFM1743B_GA0114221_100052</name>
    <name evidence="5" type="ORF">BECKFM1743C_GA0114222_1001721</name>
</gene>
<dbReference type="Pfam" id="PF00550">
    <property type="entry name" value="PP-binding"/>
    <property type="match status" value="1"/>
</dbReference>